<dbReference type="GeneID" id="105908517"/>
<feature type="compositionally biased region" description="Basic and acidic residues" evidence="1">
    <location>
        <begin position="14"/>
        <end position="25"/>
    </location>
</feature>
<dbReference type="KEGG" id="char:105908517"/>
<dbReference type="GO" id="GO:0000731">
    <property type="term" value="P:DNA synthesis involved in DNA repair"/>
    <property type="evidence" value="ECO:0007669"/>
    <property type="project" value="InterPro"/>
</dbReference>
<dbReference type="GO" id="GO:0043625">
    <property type="term" value="C:delta DNA polymerase complex"/>
    <property type="evidence" value="ECO:0007669"/>
    <property type="project" value="TreeGrafter"/>
</dbReference>
<protein>
    <submittedName>
        <fullName evidence="3 4">DNA polymerase delta subunit 4 isoform X2</fullName>
    </submittedName>
</protein>
<evidence type="ECO:0000313" key="3">
    <source>
        <dbReference type="RefSeq" id="XP_012692499.1"/>
    </source>
</evidence>
<evidence type="ECO:0000256" key="1">
    <source>
        <dbReference type="SAM" id="MobiDB-lite"/>
    </source>
</evidence>
<keyword evidence="2" id="KW-1185">Reference proteome</keyword>
<proteinExistence type="predicted"/>
<dbReference type="OrthoDB" id="337486at2759"/>
<dbReference type="InterPro" id="IPR007218">
    <property type="entry name" value="DNA_pol_delta_4"/>
</dbReference>
<dbReference type="RefSeq" id="XP_012692499.1">
    <property type="nucleotide sequence ID" value="XM_012837045.3"/>
</dbReference>
<dbReference type="PANTHER" id="PTHR14303:SF0">
    <property type="entry name" value="DNA POLYMERASE DELTA SUBUNIT 4"/>
    <property type="match status" value="1"/>
</dbReference>
<organism evidence="2 3">
    <name type="scientific">Clupea harengus</name>
    <name type="common">Atlantic herring</name>
    <dbReference type="NCBI Taxonomy" id="7950"/>
    <lineage>
        <taxon>Eukaryota</taxon>
        <taxon>Metazoa</taxon>
        <taxon>Chordata</taxon>
        <taxon>Craniata</taxon>
        <taxon>Vertebrata</taxon>
        <taxon>Euteleostomi</taxon>
        <taxon>Actinopterygii</taxon>
        <taxon>Neopterygii</taxon>
        <taxon>Teleostei</taxon>
        <taxon>Clupei</taxon>
        <taxon>Clupeiformes</taxon>
        <taxon>Clupeoidei</taxon>
        <taxon>Clupeidae</taxon>
        <taxon>Clupea</taxon>
    </lineage>
</organism>
<evidence type="ECO:0000313" key="4">
    <source>
        <dbReference type="RefSeq" id="XP_042558957.1"/>
    </source>
</evidence>
<dbReference type="GO" id="GO:0003887">
    <property type="term" value="F:DNA-directed DNA polymerase activity"/>
    <property type="evidence" value="ECO:0007669"/>
    <property type="project" value="TreeGrafter"/>
</dbReference>
<feature type="region of interest" description="Disordered" evidence="1">
    <location>
        <begin position="14"/>
        <end position="47"/>
    </location>
</feature>
<dbReference type="CTD" id="57804"/>
<dbReference type="Proteomes" id="UP000515152">
    <property type="component" value="Chromosome 22"/>
</dbReference>
<evidence type="ECO:0000313" key="2">
    <source>
        <dbReference type="Proteomes" id="UP000515152"/>
    </source>
</evidence>
<reference evidence="3 4" key="1">
    <citation type="submission" date="2025-04" db="UniProtKB">
        <authorList>
            <consortium name="RefSeq"/>
        </authorList>
    </citation>
    <scope>IDENTIFICATION</scope>
</reference>
<dbReference type="AlphaFoldDB" id="A0A6P3W8Z3"/>
<sequence>MTVKQPLIKDIYKAVKKGGKEDTQGKKSPPPPPPPEPVSESPQLSERERELLELKKFDLNWHFGPCTGISRLQRWDRATLHGLDPPQEIRDLLLNRENDPDYSHCLWRDYPL</sequence>
<accession>A0A6P3W8Z3</accession>
<name>A0A6P3W8Z3_CLUHA</name>
<dbReference type="PANTHER" id="PTHR14303">
    <property type="entry name" value="DNA POLYMERASE DELTA SUBUNIT 4"/>
    <property type="match status" value="1"/>
</dbReference>
<dbReference type="Pfam" id="PF04081">
    <property type="entry name" value="DNA_pol_delta_4"/>
    <property type="match status" value="1"/>
</dbReference>
<dbReference type="GO" id="GO:0006261">
    <property type="term" value="P:DNA-templated DNA replication"/>
    <property type="evidence" value="ECO:0007669"/>
    <property type="project" value="TreeGrafter"/>
</dbReference>
<dbReference type="RefSeq" id="XP_042558957.1">
    <property type="nucleotide sequence ID" value="XM_042703023.1"/>
</dbReference>
<feature type="compositionally biased region" description="Pro residues" evidence="1">
    <location>
        <begin position="28"/>
        <end position="37"/>
    </location>
</feature>
<gene>
    <name evidence="3 4" type="primary">pold4</name>
</gene>